<dbReference type="Gene3D" id="3.40.50.300">
    <property type="entry name" value="P-loop containing nucleotide triphosphate hydrolases"/>
    <property type="match status" value="1"/>
</dbReference>
<dbReference type="InterPro" id="IPR027417">
    <property type="entry name" value="P-loop_NTPase"/>
</dbReference>
<keyword evidence="4 7" id="KW-0812">Transmembrane</keyword>
<dbReference type="InterPro" id="IPR051539">
    <property type="entry name" value="T4SS-coupling_protein"/>
</dbReference>
<evidence type="ECO:0000256" key="5">
    <source>
        <dbReference type="ARBA" id="ARBA00022989"/>
    </source>
</evidence>
<dbReference type="PANTHER" id="PTHR37937">
    <property type="entry name" value="CONJUGATIVE TRANSFER: DNA TRANSPORT"/>
    <property type="match status" value="1"/>
</dbReference>
<evidence type="ECO:0000313" key="9">
    <source>
        <dbReference type="Proteomes" id="UP000019248"/>
    </source>
</evidence>
<evidence type="ECO:0000256" key="2">
    <source>
        <dbReference type="ARBA" id="ARBA00008806"/>
    </source>
</evidence>
<dbReference type="EMBL" id="AODL01000030">
    <property type="protein sequence ID" value="EUJ42913.1"/>
    <property type="molecule type" value="Genomic_DNA"/>
</dbReference>
<evidence type="ECO:0000256" key="6">
    <source>
        <dbReference type="ARBA" id="ARBA00023136"/>
    </source>
</evidence>
<dbReference type="Pfam" id="PF02534">
    <property type="entry name" value="T4SS-DNA_transf"/>
    <property type="match status" value="1"/>
</dbReference>
<dbReference type="GO" id="GO:0005886">
    <property type="term" value="C:plasma membrane"/>
    <property type="evidence" value="ECO:0007669"/>
    <property type="project" value="UniProtKB-SubCell"/>
</dbReference>
<dbReference type="AlphaFoldDB" id="W7DCB0"/>
<dbReference type="Proteomes" id="UP000019248">
    <property type="component" value="Unassembled WGS sequence"/>
</dbReference>
<sequence length="745" mass="85392">MDTFASLRKWLPKKNIRNAIFIIFFCIATIIGNVVSSGILQFDLLFSGKWESGGVPWWTYISFHMVSFWFLYLFLYIAFFIGSCVFWLQLKSSYESLEEGKKGTARFTYLEELLEQYKAVPMKSKNDETYPGLSGTLVSRYKNKALIDDGPAHNLIIGRSRSGKDQTKVLPDIDLYSRSEEKPSMVIASTKYENLAGAKKVLERRGYDVSALNLIHLDYSMMYNCLELVKDAYKEGDVDEAIELCKTFSYPLYHNKNAKEPVWEDTAMALVNAIILALCYEFIEKSDDVSKTEKYVSMFAVANMLVELADPDEKGETLLEKYFASLPAGNPAKIQYSTVRLAEGQMQASIFASTQAKLQKFVAPKVAKMMAKSSFKFEDLSYCERPQAVFLVLPDYVETNYIIASTWVQQAYYVLSKKASEEPGDKLPRRVRMVLNEFGNLPAFTNMGSMLSVGAGRGILFDFYIQDYSQLKILYEDYVAKLISSQSMNRFFILSGDSDTREDFSKILGPKEVTVKSRSGPVFSIHKQITESVDTRALLLPDELGRLREGENVIERSVKRQDLKGNPITPYPIFNQGATRFSYAYEYLMDQFDSNIKYTELGLPKVVSLPLDKYSQEFIRRIKQPLMDDIERQNALLENEGGVEALANDPNAGIDHIYTDYDAEKVPVDLSEQEVVKLAEEKTPLDKKYTPMEQMVIYTMALEMYPDEEDTLNEFEYVEDYLEFIQMPEHHVLKQKYEDNNYFVK</sequence>
<keyword evidence="6 7" id="KW-0472">Membrane</keyword>
<evidence type="ECO:0000256" key="4">
    <source>
        <dbReference type="ARBA" id="ARBA00022692"/>
    </source>
</evidence>
<comment type="caution">
    <text evidence="8">The sequence shown here is derived from an EMBL/GenBank/DDBJ whole genome shotgun (WGS) entry which is preliminary data.</text>
</comment>
<protein>
    <submittedName>
        <fullName evidence="8">Type IV secretory pathway, VirD4 component</fullName>
    </submittedName>
</protein>
<dbReference type="InterPro" id="IPR003688">
    <property type="entry name" value="TraG/VirD4"/>
</dbReference>
<dbReference type="PANTHER" id="PTHR37937:SF1">
    <property type="entry name" value="CONJUGATIVE TRANSFER: DNA TRANSPORT"/>
    <property type="match status" value="1"/>
</dbReference>
<organism evidence="8 9">
    <name type="scientific">Listeria riparia FSL S10-1204</name>
    <dbReference type="NCBI Taxonomy" id="1265816"/>
    <lineage>
        <taxon>Bacteria</taxon>
        <taxon>Bacillati</taxon>
        <taxon>Bacillota</taxon>
        <taxon>Bacilli</taxon>
        <taxon>Bacillales</taxon>
        <taxon>Listeriaceae</taxon>
        <taxon>Listeria</taxon>
    </lineage>
</organism>
<dbReference type="OrthoDB" id="9766496at2"/>
<feature type="transmembrane region" description="Helical" evidence="7">
    <location>
        <begin position="60"/>
        <end position="88"/>
    </location>
</feature>
<dbReference type="SUPFAM" id="SSF52540">
    <property type="entry name" value="P-loop containing nucleoside triphosphate hydrolases"/>
    <property type="match status" value="1"/>
</dbReference>
<evidence type="ECO:0000313" key="8">
    <source>
        <dbReference type="EMBL" id="EUJ42913.1"/>
    </source>
</evidence>
<dbReference type="PATRIC" id="fig|1265816.5.peg.2905"/>
<comment type="subcellular location">
    <subcellularLocation>
        <location evidence="1">Cell membrane</location>
        <topology evidence="1">Multi-pass membrane protein</topology>
    </subcellularLocation>
</comment>
<evidence type="ECO:0000256" key="7">
    <source>
        <dbReference type="SAM" id="Phobius"/>
    </source>
</evidence>
<keyword evidence="3" id="KW-1003">Cell membrane</keyword>
<name>W7DCB0_9LIST</name>
<dbReference type="RefSeq" id="WP_052008939.1">
    <property type="nucleotide sequence ID" value="NZ_AODL01000030.1"/>
</dbReference>
<accession>W7DCB0</accession>
<reference evidence="8 9" key="1">
    <citation type="journal article" date="2014" name="Int. J. Syst. Evol. Microbiol.">
        <title>Listeria floridensis sp. nov., Listeria aquatica sp. nov., Listeria cornellensis sp. nov., Listeria riparia sp. nov. and Listeria grandensis sp. nov., from agricultural and natural environments.</title>
        <authorList>
            <person name="den Bakker H.C."/>
            <person name="Warchocki S."/>
            <person name="Wright E.M."/>
            <person name="Allred A.F."/>
            <person name="Ahlstrom C."/>
            <person name="Manuel C.S."/>
            <person name="Stasiewicz M.J."/>
            <person name="Burrell A."/>
            <person name="Roof S."/>
            <person name="Strawn L."/>
            <person name="Fortes E.D."/>
            <person name="Nightingale K.K."/>
            <person name="Kephart D."/>
            <person name="Wiedmann M."/>
        </authorList>
    </citation>
    <scope>NUCLEOTIDE SEQUENCE [LARGE SCALE GENOMIC DNA]</scope>
    <source>
        <strain evidence="8 9">FSL S10-1204</strain>
    </source>
</reference>
<feature type="transmembrane region" description="Helical" evidence="7">
    <location>
        <begin position="20"/>
        <end position="40"/>
    </location>
</feature>
<proteinExistence type="inferred from homology"/>
<keyword evidence="5 7" id="KW-1133">Transmembrane helix</keyword>
<evidence type="ECO:0000256" key="3">
    <source>
        <dbReference type="ARBA" id="ARBA00022475"/>
    </source>
</evidence>
<comment type="similarity">
    <text evidence="2">Belongs to the VirD4/TraG family.</text>
</comment>
<dbReference type="NCBIfam" id="NF045973">
    <property type="entry name" value="conju_CD1115"/>
    <property type="match status" value="1"/>
</dbReference>
<gene>
    <name evidence="8" type="ORF">PRIP_14707</name>
</gene>
<keyword evidence="9" id="KW-1185">Reference proteome</keyword>
<dbReference type="CDD" id="cd01127">
    <property type="entry name" value="TrwB_TraG_TraD_VirD4"/>
    <property type="match status" value="1"/>
</dbReference>
<evidence type="ECO:0000256" key="1">
    <source>
        <dbReference type="ARBA" id="ARBA00004651"/>
    </source>
</evidence>